<sequence length="107" mass="11727">MSIHFAAGDEDPVDLAEVTETLLREAAEELARALKKVKDGTLADVKKTPALARDLRDAFELMQEERGRFDKLRKQAAGTVGTRALDFSAARDEIGRRLACLRDAGEG</sequence>
<proteinExistence type="predicted"/>
<comment type="caution">
    <text evidence="1">The sequence shown here is derived from an EMBL/GenBank/DDBJ whole genome shotgun (WGS) entry which is preliminary data.</text>
</comment>
<dbReference type="AlphaFoldDB" id="A0AAE4Y769"/>
<name>A0AAE4Y769_9RHOB</name>
<dbReference type="Proteomes" id="UP001193501">
    <property type="component" value="Unassembled WGS sequence"/>
</dbReference>
<gene>
    <name evidence="1" type="ORF">GV832_00440</name>
</gene>
<reference evidence="1" key="1">
    <citation type="submission" date="2020-01" db="EMBL/GenBank/DDBJ databases">
        <authorList>
            <person name="Chen W.-M."/>
        </authorList>
    </citation>
    <scope>NUCLEOTIDE SEQUENCE</scope>
    <source>
        <strain evidence="1">CYK-10</strain>
    </source>
</reference>
<accession>A0AAE4Y769</accession>
<organism evidence="1 2">
    <name type="scientific">Stagnihabitans tardus</name>
    <dbReference type="NCBI Taxonomy" id="2699202"/>
    <lineage>
        <taxon>Bacteria</taxon>
        <taxon>Pseudomonadati</taxon>
        <taxon>Pseudomonadota</taxon>
        <taxon>Alphaproteobacteria</taxon>
        <taxon>Rhodobacterales</taxon>
        <taxon>Paracoccaceae</taxon>
        <taxon>Stagnihabitans</taxon>
    </lineage>
</organism>
<keyword evidence="2" id="KW-1185">Reference proteome</keyword>
<protein>
    <submittedName>
        <fullName evidence="1">Uncharacterized protein</fullName>
    </submittedName>
</protein>
<dbReference type="EMBL" id="JAABNR010000001">
    <property type="protein sequence ID" value="NBZ86036.1"/>
    <property type="molecule type" value="Genomic_DNA"/>
</dbReference>
<evidence type="ECO:0000313" key="1">
    <source>
        <dbReference type="EMBL" id="NBZ86036.1"/>
    </source>
</evidence>
<evidence type="ECO:0000313" key="2">
    <source>
        <dbReference type="Proteomes" id="UP001193501"/>
    </source>
</evidence>